<proteinExistence type="predicted"/>
<sequence>MTIRLYDSGERRYPRSPSRLLSGVVVNDLELATHGNILVRVPALHLEVWARLVSAGGGQGTGIFFQPRVGDEVLVALSGEDAFVIGGMHSPSKSPPVSDPLEAKTKRVIQTGLAGGVPGHRVEFDDAEQTITIESSTRQKITVSPTSIELANTAGTLVISMSNTDQTISITGVNVEITARARLSLSGRMVEIAGTGPVTISSAAPCTVKGKPIQLNPPV</sequence>
<name>A0ABW2PEG1_9ACTN</name>
<dbReference type="Pfam" id="PF04717">
    <property type="entry name" value="Phage_base_V"/>
    <property type="match status" value="1"/>
</dbReference>
<organism evidence="2 3">
    <name type="scientific">Sphaerisporangium rhizosphaerae</name>
    <dbReference type="NCBI Taxonomy" id="2269375"/>
    <lineage>
        <taxon>Bacteria</taxon>
        <taxon>Bacillati</taxon>
        <taxon>Actinomycetota</taxon>
        <taxon>Actinomycetes</taxon>
        <taxon>Streptosporangiales</taxon>
        <taxon>Streptosporangiaceae</taxon>
        <taxon>Sphaerisporangium</taxon>
    </lineage>
</organism>
<protein>
    <submittedName>
        <fullName evidence="2">Phage baseplate assembly protein V</fullName>
    </submittedName>
</protein>
<feature type="domain" description="Gp5/Type VI secretion system Vgr protein OB-fold" evidence="1">
    <location>
        <begin position="22"/>
        <end position="88"/>
    </location>
</feature>
<dbReference type="SUPFAM" id="SSF69255">
    <property type="entry name" value="gp5 N-terminal domain-like"/>
    <property type="match status" value="1"/>
</dbReference>
<keyword evidence="3" id="KW-1185">Reference proteome</keyword>
<accession>A0ABW2PEG1</accession>
<evidence type="ECO:0000313" key="3">
    <source>
        <dbReference type="Proteomes" id="UP001596496"/>
    </source>
</evidence>
<dbReference type="Gene3D" id="2.40.50.230">
    <property type="entry name" value="Gp5 N-terminal domain"/>
    <property type="match status" value="1"/>
</dbReference>
<dbReference type="EMBL" id="JBHTCG010000044">
    <property type="protein sequence ID" value="MFC7387819.1"/>
    <property type="molecule type" value="Genomic_DNA"/>
</dbReference>
<gene>
    <name evidence="2" type="ORF">ACFQSB_36815</name>
</gene>
<dbReference type="InterPro" id="IPR006531">
    <property type="entry name" value="Gp5/Vgr_OB"/>
</dbReference>
<evidence type="ECO:0000259" key="1">
    <source>
        <dbReference type="Pfam" id="PF04717"/>
    </source>
</evidence>
<dbReference type="Proteomes" id="UP001596496">
    <property type="component" value="Unassembled WGS sequence"/>
</dbReference>
<comment type="caution">
    <text evidence="2">The sequence shown here is derived from an EMBL/GenBank/DDBJ whole genome shotgun (WGS) entry which is preliminary data.</text>
</comment>
<dbReference type="InterPro" id="IPR037026">
    <property type="entry name" value="Vgr_OB-fold_dom_sf"/>
</dbReference>
<dbReference type="RefSeq" id="WP_380831712.1">
    <property type="nucleotide sequence ID" value="NZ_JBHTCG010000044.1"/>
</dbReference>
<reference evidence="3" key="1">
    <citation type="journal article" date="2019" name="Int. J. Syst. Evol. Microbiol.">
        <title>The Global Catalogue of Microorganisms (GCM) 10K type strain sequencing project: providing services to taxonomists for standard genome sequencing and annotation.</title>
        <authorList>
            <consortium name="The Broad Institute Genomics Platform"/>
            <consortium name="The Broad Institute Genome Sequencing Center for Infectious Disease"/>
            <person name="Wu L."/>
            <person name="Ma J."/>
        </authorList>
    </citation>
    <scope>NUCLEOTIDE SEQUENCE [LARGE SCALE GENOMIC DNA]</scope>
    <source>
        <strain evidence="3">CECT 7649</strain>
    </source>
</reference>
<evidence type="ECO:0000313" key="2">
    <source>
        <dbReference type="EMBL" id="MFC7387819.1"/>
    </source>
</evidence>